<name>A0ABP8U9W8_9ACTN</name>
<evidence type="ECO:0000259" key="1">
    <source>
        <dbReference type="Pfam" id="PF03061"/>
    </source>
</evidence>
<organism evidence="2 3">
    <name type="scientific">Actinoallomurus vinaceus</name>
    <dbReference type="NCBI Taxonomy" id="1080074"/>
    <lineage>
        <taxon>Bacteria</taxon>
        <taxon>Bacillati</taxon>
        <taxon>Actinomycetota</taxon>
        <taxon>Actinomycetes</taxon>
        <taxon>Streptosporangiales</taxon>
        <taxon>Thermomonosporaceae</taxon>
        <taxon>Actinoallomurus</taxon>
    </lineage>
</organism>
<accession>A0ABP8U9W8</accession>
<dbReference type="CDD" id="cd00586">
    <property type="entry name" value="4HBT"/>
    <property type="match status" value="1"/>
</dbReference>
<dbReference type="InterPro" id="IPR006683">
    <property type="entry name" value="Thioestr_dom"/>
</dbReference>
<comment type="caution">
    <text evidence="2">The sequence shown here is derived from an EMBL/GenBank/DDBJ whole genome shotgun (WGS) entry which is preliminary data.</text>
</comment>
<gene>
    <name evidence="2" type="ORF">GCM10023196_038780</name>
</gene>
<dbReference type="Proteomes" id="UP001501442">
    <property type="component" value="Unassembled WGS sequence"/>
</dbReference>
<dbReference type="Gene3D" id="3.10.450.50">
    <property type="match status" value="1"/>
</dbReference>
<keyword evidence="3" id="KW-1185">Reference proteome</keyword>
<protein>
    <recommendedName>
        <fullName evidence="1">Thioesterase domain-containing protein</fullName>
    </recommendedName>
</protein>
<reference evidence="3" key="1">
    <citation type="journal article" date="2019" name="Int. J. Syst. Evol. Microbiol.">
        <title>The Global Catalogue of Microorganisms (GCM) 10K type strain sequencing project: providing services to taxonomists for standard genome sequencing and annotation.</title>
        <authorList>
            <consortium name="The Broad Institute Genomics Platform"/>
            <consortium name="The Broad Institute Genome Sequencing Center for Infectious Disease"/>
            <person name="Wu L."/>
            <person name="Ma J."/>
        </authorList>
    </citation>
    <scope>NUCLEOTIDE SEQUENCE [LARGE SCALE GENOMIC DNA]</scope>
    <source>
        <strain evidence="3">JCM 17939</strain>
    </source>
</reference>
<sequence>MLAYFRRRREFAGRSFRMHTRDVLSGDGEWVTAVTDGTALIAGEEHTWSTVGLYRLRDGRIADCRMLPLDQAAFDAIWAHRSPPADAGAVPVSVYRARVRPRHCDAQGVLHAARYYEYFEDAFLGWLDEHVGGYRALRAAGADLVVVASGCEHRRGPRLDDLVSIEVRPTAAGRTSLSMSFVLQADDDALATGHITYVAVSGGTSVPLPAALRAVVRSVPPARRRETP</sequence>
<dbReference type="InterPro" id="IPR032710">
    <property type="entry name" value="NTF2-like_dom_sf"/>
</dbReference>
<feature type="domain" description="Thioesterase" evidence="1">
    <location>
        <begin position="107"/>
        <end position="190"/>
    </location>
</feature>
<dbReference type="Gene3D" id="3.10.129.10">
    <property type="entry name" value="Hotdog Thioesterase"/>
    <property type="match status" value="1"/>
</dbReference>
<dbReference type="InterPro" id="IPR029069">
    <property type="entry name" value="HotDog_dom_sf"/>
</dbReference>
<dbReference type="SUPFAM" id="SSF54637">
    <property type="entry name" value="Thioesterase/thiol ester dehydrase-isomerase"/>
    <property type="match status" value="1"/>
</dbReference>
<evidence type="ECO:0000313" key="3">
    <source>
        <dbReference type="Proteomes" id="UP001501442"/>
    </source>
</evidence>
<evidence type="ECO:0000313" key="2">
    <source>
        <dbReference type="EMBL" id="GAA4627269.1"/>
    </source>
</evidence>
<proteinExistence type="predicted"/>
<dbReference type="Pfam" id="PF03061">
    <property type="entry name" value="4HBT"/>
    <property type="match status" value="1"/>
</dbReference>
<dbReference type="EMBL" id="BAABHK010000005">
    <property type="protein sequence ID" value="GAA4627269.1"/>
    <property type="molecule type" value="Genomic_DNA"/>
</dbReference>
<dbReference type="SUPFAM" id="SSF54427">
    <property type="entry name" value="NTF2-like"/>
    <property type="match status" value="1"/>
</dbReference>